<proteinExistence type="predicted"/>
<gene>
    <name evidence="4" type="primary">recD</name>
    <name evidence="4" type="ORF">MYEA_5740</name>
</gene>
<name>S6G8H7_9MOLU</name>
<protein>
    <submittedName>
        <fullName evidence="4">Exodeoxyribonuclease V alpha subunit</fullName>
    </submittedName>
</protein>
<sequence>MSHIGYIKKFIFQKKNWFIAEFYILKDKETIIFERKSNDMLLNVLYSINITEKNGKKECDSYNYQTINDIDLLTQYLSSDLFKIVNEKTAETISRHFVKTSDILNKIIRNKDNFLSIPSVSGYILKNIYKKISNIEEFVPLHLEFLNENLDLEIFNELLQFTKPSKENPESIKSSKEMLELIRNDLYYFNHDKKITSLEAVDKIFLHFTNDKNNIKRIAHYLYEHCNNVLKKTSSTYTQIPAVLYEFNNDENFYIPFDEKEELINQAFKYAFEKKLLVLIGEKLYTKESYEDELNIAHCLSRNNKVNKICSFKINRFIKQIEKEVRKELNNPKFKYDKSQVNALKKFINSKFTVITGGPGTGKTTLIKAVVKLFQKVYKESEFRIATPTGRAAARIKDSFIESDATTIHKLLEYDFEKDEFNKNEYNLLSLDLLIIDECSMVDNNLFSRLLLASQNAKKIVFVGDTEQLPSIDIGNAFEDIINSKKITTVHLSKTHRQKDKDPNEQDKIGIVDLAYMIRNNQFDISKLDNVNDSLKLIFVNDQNKCLEEVEQNYINKNGFDEPYAIQIISPTNKNELGVKNINKKIQDTYIDKNNKKVMQINSEFKIAEGDKVMYLKNEGNLSNGDIGTIKSLTGKKGPIKARFNDKVDEVLDFNQFSNLTLSYACTVHKTQGSEFQKVILAIDPENVSPFVSKKLIYTAITRAKQELTIITSQNSLIKSIKQKPPIRNTTLKELIRVMYKKR</sequence>
<organism evidence="4 5">
    <name type="scientific">Mycoplasma yeatsii 13926</name>
    <dbReference type="NCBI Taxonomy" id="1188240"/>
    <lineage>
        <taxon>Bacteria</taxon>
        <taxon>Bacillati</taxon>
        <taxon>Mycoplasmatota</taxon>
        <taxon>Mollicutes</taxon>
        <taxon>Mycoplasmataceae</taxon>
        <taxon>Mycoplasma</taxon>
    </lineage>
</organism>
<dbReference type="CDD" id="cd18809">
    <property type="entry name" value="SF1_C_RecD"/>
    <property type="match status" value="1"/>
</dbReference>
<dbReference type="GO" id="GO:0005524">
    <property type="term" value="F:ATP binding"/>
    <property type="evidence" value="ECO:0007669"/>
    <property type="project" value="UniProtKB-KW"/>
</dbReference>
<dbReference type="SUPFAM" id="SSF52540">
    <property type="entry name" value="P-loop containing nucleoside triphosphate hydrolases"/>
    <property type="match status" value="2"/>
</dbReference>
<evidence type="ECO:0000259" key="3">
    <source>
        <dbReference type="SMART" id="SM00382"/>
    </source>
</evidence>
<dbReference type="eggNOG" id="COG0507">
    <property type="taxonomic scope" value="Bacteria"/>
</dbReference>
<dbReference type="Gene3D" id="2.30.30.940">
    <property type="match status" value="1"/>
</dbReference>
<evidence type="ECO:0000313" key="4">
    <source>
        <dbReference type="EMBL" id="EOA07070.1"/>
    </source>
</evidence>
<dbReference type="PANTHER" id="PTHR43788">
    <property type="entry name" value="DNA2/NAM7 HELICASE FAMILY MEMBER"/>
    <property type="match status" value="1"/>
</dbReference>
<dbReference type="EMBL" id="AORK01000023">
    <property type="protein sequence ID" value="EOA07070.1"/>
    <property type="molecule type" value="Genomic_DNA"/>
</dbReference>
<dbReference type="InterPro" id="IPR027417">
    <property type="entry name" value="P-loop_NTPase"/>
</dbReference>
<dbReference type="PATRIC" id="fig|1188240.3.peg.580"/>
<dbReference type="InterPro" id="IPR027785">
    <property type="entry name" value="UvrD-like_helicase_C"/>
</dbReference>
<dbReference type="Pfam" id="PF13245">
    <property type="entry name" value="AAA_19"/>
    <property type="match status" value="1"/>
</dbReference>
<dbReference type="Pfam" id="PF13538">
    <property type="entry name" value="UvrD_C_2"/>
    <property type="match status" value="1"/>
</dbReference>
<dbReference type="RefSeq" id="WP_004429321.1">
    <property type="nucleotide sequence ID" value="NZ_AORK01000023.1"/>
</dbReference>
<dbReference type="InterPro" id="IPR003593">
    <property type="entry name" value="AAA+_ATPase"/>
</dbReference>
<evidence type="ECO:0000256" key="1">
    <source>
        <dbReference type="ARBA" id="ARBA00022741"/>
    </source>
</evidence>
<keyword evidence="2" id="KW-0067">ATP-binding</keyword>
<comment type="caution">
    <text evidence="4">The sequence shown here is derived from an EMBL/GenBank/DDBJ whole genome shotgun (WGS) entry which is preliminary data.</text>
</comment>
<dbReference type="InterPro" id="IPR050534">
    <property type="entry name" value="Coronavir_polyprotein_1ab"/>
</dbReference>
<feature type="domain" description="AAA+ ATPase" evidence="3">
    <location>
        <begin position="349"/>
        <end position="488"/>
    </location>
</feature>
<dbReference type="OrthoDB" id="9803432at2"/>
<dbReference type="AlphaFoldDB" id="S6G8H7"/>
<keyword evidence="1" id="KW-0547">Nucleotide-binding</keyword>
<dbReference type="Gene3D" id="3.40.50.300">
    <property type="entry name" value="P-loop containing nucleotide triphosphate hydrolases"/>
    <property type="match status" value="2"/>
</dbReference>
<reference evidence="4 5" key="1">
    <citation type="journal article" date="2013" name="Genome Announc.">
        <title>Draft Genome Sequences of Mycoplasma auris and Mycoplasma yeatsii, Two Species of the Ear Canal of Caprinae.</title>
        <authorList>
            <person name="Dordet-Frisoni E."/>
            <person name="Baranowski E."/>
            <person name="Barre A."/>
            <person name="Blanchard A."/>
            <person name="Breton M."/>
            <person name="Couture C."/>
            <person name="Dupuy V."/>
            <person name="Gaurivaud P."/>
            <person name="Jacob D."/>
            <person name="Lemaitre C."/>
            <person name="Manso-Silvan L."/>
            <person name="Nikolski M."/>
            <person name="Nouvel L.X."/>
            <person name="Poumarat F."/>
            <person name="Sirand-Pugnet P."/>
            <person name="Thebault P."/>
            <person name="Theil S."/>
            <person name="Thiaucourt F."/>
            <person name="Citti C."/>
            <person name="Tardy F."/>
        </authorList>
    </citation>
    <scope>NUCLEOTIDE SEQUENCE [LARGE SCALE GENOMIC DNA]</scope>
    <source>
        <strain evidence="4 5">13926</strain>
    </source>
</reference>
<evidence type="ECO:0000256" key="2">
    <source>
        <dbReference type="ARBA" id="ARBA00022840"/>
    </source>
</evidence>
<dbReference type="PANTHER" id="PTHR43788:SF6">
    <property type="entry name" value="DNA HELICASE B"/>
    <property type="match status" value="1"/>
</dbReference>
<evidence type="ECO:0000313" key="5">
    <source>
        <dbReference type="Proteomes" id="UP000015348"/>
    </source>
</evidence>
<dbReference type="Proteomes" id="UP000015348">
    <property type="component" value="Unassembled WGS sequence"/>
</dbReference>
<accession>S6G8H7</accession>
<dbReference type="CDD" id="cd17933">
    <property type="entry name" value="DEXSc_RecD-like"/>
    <property type="match status" value="1"/>
</dbReference>
<dbReference type="SMART" id="SM00382">
    <property type="entry name" value="AAA"/>
    <property type="match status" value="1"/>
</dbReference>
<dbReference type="GO" id="GO:0003678">
    <property type="term" value="F:DNA helicase activity"/>
    <property type="evidence" value="ECO:0007669"/>
    <property type="project" value="UniProtKB-ARBA"/>
</dbReference>